<evidence type="ECO:0000313" key="2">
    <source>
        <dbReference type="Proteomes" id="UP000663181"/>
    </source>
</evidence>
<dbReference type="RefSeq" id="WP_188799192.1">
    <property type="nucleotide sequence ID" value="NZ_BMIZ01000001.1"/>
</dbReference>
<keyword evidence="2" id="KW-1185">Reference proteome</keyword>
<organism evidence="1 2">
    <name type="scientific">Dyella caseinilytica</name>
    <dbReference type="NCBI Taxonomy" id="1849581"/>
    <lineage>
        <taxon>Bacteria</taxon>
        <taxon>Pseudomonadati</taxon>
        <taxon>Pseudomonadota</taxon>
        <taxon>Gammaproteobacteria</taxon>
        <taxon>Lysobacterales</taxon>
        <taxon>Rhodanobacteraceae</taxon>
        <taxon>Dyella</taxon>
    </lineage>
</organism>
<dbReference type="Proteomes" id="UP000663181">
    <property type="component" value="Chromosome"/>
</dbReference>
<accession>A0ABX7GYU1</accession>
<reference evidence="1 2" key="1">
    <citation type="submission" date="2020-10" db="EMBL/GenBank/DDBJ databases">
        <title>Phylogeny of dyella-like bacteria.</title>
        <authorList>
            <person name="Fu J."/>
        </authorList>
    </citation>
    <scope>NUCLEOTIDE SEQUENCE [LARGE SCALE GENOMIC DNA]</scope>
    <source>
        <strain evidence="1 2">DHOB09</strain>
    </source>
</reference>
<protein>
    <submittedName>
        <fullName evidence="1">Uncharacterized protein</fullName>
    </submittedName>
</protein>
<evidence type="ECO:0000313" key="1">
    <source>
        <dbReference type="EMBL" id="QRN55626.1"/>
    </source>
</evidence>
<dbReference type="EMBL" id="CP064030">
    <property type="protein sequence ID" value="QRN55626.1"/>
    <property type="molecule type" value="Genomic_DNA"/>
</dbReference>
<proteinExistence type="predicted"/>
<sequence length="77" mass="8702">MTVKADMMKQAHNHLITIDQESRCIRIFRVMSNGEHQPYAMLAIPGNGSDKKRLQMFAQMLGEDILVDSPVTQPLFG</sequence>
<name>A0ABX7GYU1_9GAMM</name>
<gene>
    <name evidence="1" type="ORF">ISN74_10040</name>
</gene>